<sequence>MAAYTPDRRQILAALAASAATPLAASRGFAQAPSFSGRKLVSSGFGGSTMDIIQSAIFTPFDKESGAASTQVPMQSAAALARMKAEAGNPQIDMFQFSGGQEAYAKEEGLSQPLTGVSRLAKIPAGLKDPDGHWVTWAVIAEGIVYRKDKIATPPTSYKDFLKPEYRGHVAFPTITNGYGMDFLVMLARAFGGGEDNIEPGFAAMKQIKSETIFKAASDLPTLFGQGDIWIMPYDTGNTFKIQQSGLPVAFATPQEGSPAVFITACIAKGAKNADVANAAIDAMLKPEAQIEIARTMRWTASNPETRLPADLAGEVPAVDKLAQLDRGKINAMRAAWTDRWNREIAR</sequence>
<evidence type="ECO:0000256" key="1">
    <source>
        <dbReference type="ARBA" id="ARBA00022729"/>
    </source>
</evidence>
<dbReference type="RefSeq" id="WP_103718081.1">
    <property type="nucleotide sequence ID" value="NZ_PQFZ01000005.1"/>
</dbReference>
<dbReference type="Gene3D" id="3.40.190.10">
    <property type="entry name" value="Periplasmic binding protein-like II"/>
    <property type="match status" value="2"/>
</dbReference>
<dbReference type="Pfam" id="PF13343">
    <property type="entry name" value="SBP_bac_6"/>
    <property type="match status" value="1"/>
</dbReference>
<dbReference type="Proteomes" id="UP000236919">
    <property type="component" value="Unassembled WGS sequence"/>
</dbReference>
<evidence type="ECO:0000313" key="3">
    <source>
        <dbReference type="Proteomes" id="UP000236919"/>
    </source>
</evidence>
<dbReference type="GO" id="GO:0030288">
    <property type="term" value="C:outer membrane-bounded periplasmic space"/>
    <property type="evidence" value="ECO:0007669"/>
    <property type="project" value="TreeGrafter"/>
</dbReference>
<protein>
    <submittedName>
        <fullName evidence="2">Putative spermidine/putrescine transport system substrate-binding protein</fullName>
    </submittedName>
</protein>
<proteinExistence type="predicted"/>
<dbReference type="AlphaFoldDB" id="A0A2S4MCJ0"/>
<dbReference type="PROSITE" id="PS51318">
    <property type="entry name" value="TAT"/>
    <property type="match status" value="1"/>
</dbReference>
<dbReference type="PANTHER" id="PTHR30006">
    <property type="entry name" value="THIAMINE-BINDING PERIPLASMIC PROTEIN-RELATED"/>
    <property type="match status" value="1"/>
</dbReference>
<dbReference type="GO" id="GO:0030976">
    <property type="term" value="F:thiamine pyrophosphate binding"/>
    <property type="evidence" value="ECO:0007669"/>
    <property type="project" value="TreeGrafter"/>
</dbReference>
<reference evidence="2 3" key="1">
    <citation type="submission" date="2018-01" db="EMBL/GenBank/DDBJ databases">
        <title>Genomic Encyclopedia of Type Strains, Phase III (KMG-III): the genomes of soil and plant-associated and newly described type strains.</title>
        <authorList>
            <person name="Whitman W."/>
        </authorList>
    </citation>
    <scope>NUCLEOTIDE SEQUENCE [LARGE SCALE GENOMIC DNA]</scope>
    <source>
        <strain evidence="2 3">1131</strain>
    </source>
</reference>
<dbReference type="GO" id="GO:0015888">
    <property type="term" value="P:thiamine transport"/>
    <property type="evidence" value="ECO:0007669"/>
    <property type="project" value="TreeGrafter"/>
</dbReference>
<keyword evidence="3" id="KW-1185">Reference proteome</keyword>
<dbReference type="OrthoDB" id="9766989at2"/>
<comment type="caution">
    <text evidence="2">The sequence shown here is derived from an EMBL/GenBank/DDBJ whole genome shotgun (WGS) entry which is preliminary data.</text>
</comment>
<dbReference type="GO" id="GO:0030975">
    <property type="term" value="F:thiamine binding"/>
    <property type="evidence" value="ECO:0007669"/>
    <property type="project" value="TreeGrafter"/>
</dbReference>
<dbReference type="InterPro" id="IPR006311">
    <property type="entry name" value="TAT_signal"/>
</dbReference>
<dbReference type="EMBL" id="PQFZ01000005">
    <property type="protein sequence ID" value="POR52456.1"/>
    <property type="molecule type" value="Genomic_DNA"/>
</dbReference>
<dbReference type="PANTHER" id="PTHR30006:SF2">
    <property type="entry name" value="ABC TRANSPORTER SUBSTRATE-BINDING PROTEIN"/>
    <property type="match status" value="1"/>
</dbReference>
<accession>A0A2S4MCJ0</accession>
<keyword evidence="1" id="KW-0732">Signal</keyword>
<evidence type="ECO:0000313" key="2">
    <source>
        <dbReference type="EMBL" id="POR52456.1"/>
    </source>
</evidence>
<gene>
    <name evidence="2" type="ORF">CYD53_105121</name>
</gene>
<dbReference type="SUPFAM" id="SSF53850">
    <property type="entry name" value="Periplasmic binding protein-like II"/>
    <property type="match status" value="1"/>
</dbReference>
<name>A0A2S4MCJ0_9HYPH</name>
<organism evidence="2 3">
    <name type="scientific">Bosea psychrotolerans</name>
    <dbReference type="NCBI Taxonomy" id="1871628"/>
    <lineage>
        <taxon>Bacteria</taxon>
        <taxon>Pseudomonadati</taxon>
        <taxon>Pseudomonadota</taxon>
        <taxon>Alphaproteobacteria</taxon>
        <taxon>Hyphomicrobiales</taxon>
        <taxon>Boseaceae</taxon>
        <taxon>Bosea</taxon>
    </lineage>
</organism>